<accession>A0AAV7R0E0</accession>
<comment type="caution">
    <text evidence="1">The sequence shown here is derived from an EMBL/GenBank/DDBJ whole genome shotgun (WGS) entry which is preliminary data.</text>
</comment>
<keyword evidence="2" id="KW-1185">Reference proteome</keyword>
<organism evidence="1 2">
    <name type="scientific">Pleurodeles waltl</name>
    <name type="common">Iberian ribbed newt</name>
    <dbReference type="NCBI Taxonomy" id="8319"/>
    <lineage>
        <taxon>Eukaryota</taxon>
        <taxon>Metazoa</taxon>
        <taxon>Chordata</taxon>
        <taxon>Craniata</taxon>
        <taxon>Vertebrata</taxon>
        <taxon>Euteleostomi</taxon>
        <taxon>Amphibia</taxon>
        <taxon>Batrachia</taxon>
        <taxon>Caudata</taxon>
        <taxon>Salamandroidea</taxon>
        <taxon>Salamandridae</taxon>
        <taxon>Pleurodelinae</taxon>
        <taxon>Pleurodeles</taxon>
    </lineage>
</organism>
<evidence type="ECO:0000313" key="2">
    <source>
        <dbReference type="Proteomes" id="UP001066276"/>
    </source>
</evidence>
<feature type="non-terminal residue" evidence="1">
    <location>
        <position position="56"/>
    </location>
</feature>
<proteinExistence type="predicted"/>
<dbReference type="AlphaFoldDB" id="A0AAV7R0E0"/>
<evidence type="ECO:0000313" key="1">
    <source>
        <dbReference type="EMBL" id="KAJ1145599.1"/>
    </source>
</evidence>
<name>A0AAV7R0E0_PLEWA</name>
<gene>
    <name evidence="1" type="ORF">NDU88_011885</name>
</gene>
<protein>
    <submittedName>
        <fullName evidence="1">Uncharacterized protein</fullName>
    </submittedName>
</protein>
<feature type="non-terminal residue" evidence="1">
    <location>
        <position position="1"/>
    </location>
</feature>
<reference evidence="1" key="1">
    <citation type="journal article" date="2022" name="bioRxiv">
        <title>Sequencing and chromosome-scale assembly of the giantPleurodeles waltlgenome.</title>
        <authorList>
            <person name="Brown T."/>
            <person name="Elewa A."/>
            <person name="Iarovenko S."/>
            <person name="Subramanian E."/>
            <person name="Araus A.J."/>
            <person name="Petzold A."/>
            <person name="Susuki M."/>
            <person name="Suzuki K.-i.T."/>
            <person name="Hayashi T."/>
            <person name="Toyoda A."/>
            <person name="Oliveira C."/>
            <person name="Osipova E."/>
            <person name="Leigh N.D."/>
            <person name="Simon A."/>
            <person name="Yun M.H."/>
        </authorList>
    </citation>
    <scope>NUCLEOTIDE SEQUENCE</scope>
    <source>
        <strain evidence="1">20211129_DDA</strain>
        <tissue evidence="1">Liver</tissue>
    </source>
</reference>
<sequence>LQERAREGFAGLTEPLSDLLDLLAVCNDGKGKVNSLGYFIASEFQEWKKERPLVQQ</sequence>
<dbReference type="EMBL" id="JANPWB010000010">
    <property type="protein sequence ID" value="KAJ1145599.1"/>
    <property type="molecule type" value="Genomic_DNA"/>
</dbReference>
<dbReference type="Proteomes" id="UP001066276">
    <property type="component" value="Chromosome 6"/>
</dbReference>